<gene>
    <name evidence="2" type="ORF">BESB_050650</name>
</gene>
<feature type="region of interest" description="Disordered" evidence="1">
    <location>
        <begin position="1473"/>
        <end position="1493"/>
    </location>
</feature>
<keyword evidence="3" id="KW-1185">Reference proteome</keyword>
<feature type="region of interest" description="Disordered" evidence="1">
    <location>
        <begin position="1187"/>
        <end position="1232"/>
    </location>
</feature>
<comment type="caution">
    <text evidence="2">The sequence shown here is derived from an EMBL/GenBank/DDBJ whole genome shotgun (WGS) entry which is preliminary data.</text>
</comment>
<dbReference type="VEuPathDB" id="ToxoDB:BESB_050650"/>
<feature type="compositionally biased region" description="Polar residues" evidence="1">
    <location>
        <begin position="697"/>
        <end position="707"/>
    </location>
</feature>
<dbReference type="KEGG" id="bbes:BESB_050650"/>
<evidence type="ECO:0000313" key="2">
    <source>
        <dbReference type="EMBL" id="PFH36873.1"/>
    </source>
</evidence>
<proteinExistence type="predicted"/>
<feature type="region of interest" description="Disordered" evidence="1">
    <location>
        <begin position="475"/>
        <end position="520"/>
    </location>
</feature>
<feature type="region of interest" description="Disordered" evidence="1">
    <location>
        <begin position="262"/>
        <end position="304"/>
    </location>
</feature>
<feature type="compositionally biased region" description="Polar residues" evidence="1">
    <location>
        <begin position="265"/>
        <end position="275"/>
    </location>
</feature>
<evidence type="ECO:0000313" key="3">
    <source>
        <dbReference type="Proteomes" id="UP000224006"/>
    </source>
</evidence>
<feature type="compositionally biased region" description="Gly residues" evidence="1">
    <location>
        <begin position="1187"/>
        <end position="1196"/>
    </location>
</feature>
<sequence>MSERETRPFVSRRRAFVPRLDLSRVTSQTRALLAAEDAVNLGGAGSVAGLNSSTGTSSAYADEGESEQMSACTGRSERETPGDGEEIDSAEQVCQRLVEGDDCGRRAVQVLQQCERLQAAAGVATPDAARSQSISTCVDSPALQLPQPYLQLPVESVAAASTQGAENGLHPAPRLRRCAGERIQFHPGLGVTHGVTHGGAPPCNSTTVFVPETEQGVSERDKRPRVWSRPAFVPRLDLSRVTSQTRALLAAEDAMNLGGAGSVAGLNSSTGTSSAYADEGESEQMSACTGRSERETPGDGEEIDSAEQVCQRLVEGDDCGRRAVQVLQQCERLQAAAGVATPDAARSQSISTCVDSPALQLPQPYLQLPVESVAAASTQGAENGLHPAPRLRRCAGERIQFHPGLGVTHGVTHGGAPPCNSTTVFVPETEQGVSERDKRPRVWSRPAFVPRLDLSRVTSQTRALLAAEDAVNLGGAGSVAGLNSSTGTSSAYADEGESEQMSACTGRSERETPGDGEEIDSAEQVCQRLVEGDDCGRRAVQVLQQCERLQAAAGVATPDAARSQSISTCVDSPALQLPQPYLQLPVESVAAASTQGAENGLHPAPRLRRCAGERIQFHPGLGVTHGVTHGGAPPCNSTTVFVPETEQGVSERDKRPRVWSRPAFVPRLDLSRVTSQTRALLAAEDAVNLGGAGSVAGLNSSTGTSSAYADEGESEQMSACTGRSERETPGDGEEIDSAEQVCQRLVEGDDCGRRAVQVLQQCERLQAAAGVATPDAARSQSISTCVDSPALQLPQPYLQLPVESVAAASTQGAENGLHPVPRLRRCAGERIQFHPGLGVTHGVTHGGAPPCNSTTVFVPETEQGVSERDKRPRVWSRPAFVPRLDLSRVTSQTRALLAAEDAVNLGGAGSVSGLNSSNGAALHYDEEAGRECVCEIELMTKSVFSTVNAFAAHQSRMVVSGDAAVAHLQGTQQNSGVSWQAHTGSHGFNGGEKPNCVARGSINSALPSSTGLAREVMANSQGPVRYGEALGNVLQQRSSRLGAGPEDTRARPFDGAHSQLVLPAESPGVPFGLNRPSAVRSTAEEMGAGAGCDENLDSSDQGARIVARAEKMGISKVVSPRLKVARPEAENANCEESKRPANAQGDRILTTQPPSSVEAAEQIDGLADGVSNTQPVFQALSKPLGGAAGGAAGIGSPGVRDPEASRRFPDSVDEASLDGASPRKHEGPDCGVGVSEPTQGLLKRSNQTLAQELGPLNSRPGTSVLDSPEMQATLPEAHIQLEKPSGPISHGVHGQIQVCEALRQQPEPSDDRPSLRQGAWGRRGTGDGPASVLGLQERAVNGGVEHAARALFCSGFGSRQNGTRTSGMCTRRKYVDLSPSVKMPNASGEYGHQWDKSVYLCCPQVAAQPPLVPALFRTSDTTRAECATGLHETEGGHRDAISSPFVVGHATTACRLGATLVLPTVVAHTITTTHPHSSAPTHESGADLSASPPKTSSYIAMPCGDHVRISHNTDKNPADVCPACVEVAPPSPQARERATWPQLPCWCGGTLPAEA</sequence>
<dbReference type="EMBL" id="NWUJ01000003">
    <property type="protein sequence ID" value="PFH36873.1"/>
    <property type="molecule type" value="Genomic_DNA"/>
</dbReference>
<accession>A0A2A9MM76</accession>
<reference evidence="2 3" key="1">
    <citation type="submission" date="2017-09" db="EMBL/GenBank/DDBJ databases">
        <title>Genome sequencing of Besnoitia besnoiti strain Bb-Ger1.</title>
        <authorList>
            <person name="Schares G."/>
            <person name="Venepally P."/>
            <person name="Lorenzi H.A."/>
        </authorList>
    </citation>
    <scope>NUCLEOTIDE SEQUENCE [LARGE SCALE GENOMIC DNA]</scope>
    <source>
        <strain evidence="2 3">Bb-Ger1</strain>
    </source>
</reference>
<feature type="region of interest" description="Disordered" evidence="1">
    <location>
        <begin position="691"/>
        <end position="736"/>
    </location>
</feature>
<feature type="compositionally biased region" description="Basic and acidic residues" evidence="1">
    <location>
        <begin position="1128"/>
        <end position="1139"/>
    </location>
</feature>
<feature type="compositionally biased region" description="Polar residues" evidence="1">
    <location>
        <begin position="481"/>
        <end position="491"/>
    </location>
</feature>
<name>A0A2A9MM76_BESBE</name>
<dbReference type="Proteomes" id="UP000224006">
    <property type="component" value="Chromosome III"/>
</dbReference>
<feature type="region of interest" description="Disordered" evidence="1">
    <location>
        <begin position="1303"/>
        <end position="1331"/>
    </location>
</feature>
<feature type="compositionally biased region" description="Basic and acidic residues" evidence="1">
    <location>
        <begin position="1200"/>
        <end position="1210"/>
    </location>
</feature>
<feature type="compositionally biased region" description="Low complexity" evidence="1">
    <location>
        <begin position="1473"/>
        <end position="1482"/>
    </location>
</feature>
<organism evidence="2 3">
    <name type="scientific">Besnoitia besnoiti</name>
    <name type="common">Apicomplexan protozoan</name>
    <dbReference type="NCBI Taxonomy" id="94643"/>
    <lineage>
        <taxon>Eukaryota</taxon>
        <taxon>Sar</taxon>
        <taxon>Alveolata</taxon>
        <taxon>Apicomplexa</taxon>
        <taxon>Conoidasida</taxon>
        <taxon>Coccidia</taxon>
        <taxon>Eucoccidiorida</taxon>
        <taxon>Eimeriorina</taxon>
        <taxon>Sarcocystidae</taxon>
        <taxon>Besnoitia</taxon>
    </lineage>
</organism>
<dbReference type="GeneID" id="40309995"/>
<evidence type="ECO:0000256" key="1">
    <source>
        <dbReference type="SAM" id="MobiDB-lite"/>
    </source>
</evidence>
<feature type="region of interest" description="Disordered" evidence="1">
    <location>
        <begin position="1128"/>
        <end position="1147"/>
    </location>
</feature>
<dbReference type="RefSeq" id="XP_029220882.1">
    <property type="nucleotide sequence ID" value="XM_029363516.1"/>
</dbReference>
<feature type="region of interest" description="Disordered" evidence="1">
    <location>
        <begin position="44"/>
        <end position="88"/>
    </location>
</feature>
<protein>
    <submittedName>
        <fullName evidence="2">Uncharacterized protein</fullName>
    </submittedName>
</protein>
<feature type="compositionally biased region" description="Polar residues" evidence="1">
    <location>
        <begin position="49"/>
        <end position="59"/>
    </location>
</feature>